<reference evidence="1 2" key="1">
    <citation type="submission" date="2015-06" db="EMBL/GenBank/DDBJ databases">
        <title>Marinobacter subterrani, a genetically tractable neutrophilic iron-oxidizing strain isolated from the Soudan Iron Mine.</title>
        <authorList>
            <person name="Bonis B.M."/>
            <person name="Gralnick J.A."/>
        </authorList>
    </citation>
    <scope>NUCLEOTIDE SEQUENCE [LARGE SCALE GENOMIC DNA]</scope>
    <source>
        <strain evidence="1 2">JG233</strain>
    </source>
</reference>
<dbReference type="GO" id="GO:0003677">
    <property type="term" value="F:DNA binding"/>
    <property type="evidence" value="ECO:0007669"/>
    <property type="project" value="InterPro"/>
</dbReference>
<dbReference type="PATRIC" id="fig|1658765.3.peg.200"/>
<dbReference type="AlphaFoldDB" id="A0A0J7J7Z5"/>
<evidence type="ECO:0000313" key="1">
    <source>
        <dbReference type="EMBL" id="KMQ74036.1"/>
    </source>
</evidence>
<dbReference type="OrthoDB" id="6288233at2"/>
<protein>
    <submittedName>
        <fullName evidence="1">Uncharacterized protein</fullName>
    </submittedName>
</protein>
<comment type="caution">
    <text evidence="1">The sequence shown here is derived from an EMBL/GenBank/DDBJ whole genome shotgun (WGS) entry which is preliminary data.</text>
</comment>
<proteinExistence type="predicted"/>
<dbReference type="InterPro" id="IPR010982">
    <property type="entry name" value="Lambda_DNA-bd_dom_sf"/>
</dbReference>
<accession>A0A0J7J7Z5</accession>
<dbReference type="STRING" id="1658765.Msub_10207"/>
<name>A0A0J7J7Z5_9GAMM</name>
<dbReference type="EMBL" id="LFBU01000001">
    <property type="protein sequence ID" value="KMQ74036.1"/>
    <property type="molecule type" value="Genomic_DNA"/>
</dbReference>
<sequence length="163" mass="18556">MTRKRWKPVQPQTMQHAIRLCLDYAVHKHNRSVARVADLIGTSEWTVYKWMSEGSIPSKRIRPFEFACDATFVTRYIASSAQKLVIDIPSGRSGNQDELLDLQNQLNESVSLLTRFYRGEAEAEDVLQGVTCAMQQLAGHRENVVKHEAPELGLFDEARNPNE</sequence>
<gene>
    <name evidence="1" type="ORF">Msub_10207</name>
</gene>
<dbReference type="RefSeq" id="WP_048494301.1">
    <property type="nucleotide sequence ID" value="NZ_LFBU01000001.1"/>
</dbReference>
<evidence type="ECO:0000313" key="2">
    <source>
        <dbReference type="Proteomes" id="UP000036102"/>
    </source>
</evidence>
<keyword evidence="2" id="KW-1185">Reference proteome</keyword>
<dbReference type="Proteomes" id="UP000036102">
    <property type="component" value="Unassembled WGS sequence"/>
</dbReference>
<dbReference type="Gene3D" id="1.10.260.40">
    <property type="entry name" value="lambda repressor-like DNA-binding domains"/>
    <property type="match status" value="1"/>
</dbReference>
<organism evidence="1 2">
    <name type="scientific">Marinobacter subterrani</name>
    <dbReference type="NCBI Taxonomy" id="1658765"/>
    <lineage>
        <taxon>Bacteria</taxon>
        <taxon>Pseudomonadati</taxon>
        <taxon>Pseudomonadota</taxon>
        <taxon>Gammaproteobacteria</taxon>
        <taxon>Pseudomonadales</taxon>
        <taxon>Marinobacteraceae</taxon>
        <taxon>Marinobacter</taxon>
    </lineage>
</organism>